<evidence type="ECO:0000313" key="2">
    <source>
        <dbReference type="Proteomes" id="UP000294847"/>
    </source>
</evidence>
<dbReference type="Proteomes" id="UP000294847">
    <property type="component" value="Chromosome 2"/>
</dbReference>
<accession>A0A4P7N4H0</accession>
<reference evidence="1 2" key="1">
    <citation type="journal article" date="2019" name="Mol. Biol. Evol.">
        <title>Blast fungal genomes show frequent chromosomal changes, gene gains and losses, and effector gene turnover.</title>
        <authorList>
            <person name="Gomez Luciano L.B."/>
            <person name="Jason Tsai I."/>
            <person name="Chuma I."/>
            <person name="Tosa Y."/>
            <person name="Chen Y.H."/>
            <person name="Li J.Y."/>
            <person name="Li M.Y."/>
            <person name="Jade Lu M.Y."/>
            <person name="Nakayashiki H."/>
            <person name="Li W.H."/>
        </authorList>
    </citation>
    <scope>NUCLEOTIDE SEQUENCE [LARGE SCALE GENOMIC DNA]</scope>
    <source>
        <strain evidence="1">MZ5-1-6</strain>
    </source>
</reference>
<proteinExistence type="predicted"/>
<sequence>MDEDQLVRVRLDADTDVEKADTVVELLTHADRLAPHAGQGLVAGRAVVCAWDGQHGERALVAHLGHPVGEPAAAEDCQVALDDVGPVAWARRIDRPAVPGVGLLEVDAQDLTLGLGGAELGLAALKAPDQGGAAIIDASRVPGLGDDAVVFGAVKDAHDPARDLCEAVGPDGVGIEALNPPQLEGCDGQVADDEVRHCGRGGFGVFVAVGEP</sequence>
<gene>
    <name evidence="1" type="ORF">PoMZ_00507</name>
</gene>
<dbReference type="EMBL" id="CP034205">
    <property type="protein sequence ID" value="QBZ55606.1"/>
    <property type="molecule type" value="Genomic_DNA"/>
</dbReference>
<dbReference type="AlphaFoldDB" id="A0A4P7N4H0"/>
<organism evidence="1 2">
    <name type="scientific">Pyricularia oryzae</name>
    <name type="common">Rice blast fungus</name>
    <name type="synonym">Magnaporthe oryzae</name>
    <dbReference type="NCBI Taxonomy" id="318829"/>
    <lineage>
        <taxon>Eukaryota</taxon>
        <taxon>Fungi</taxon>
        <taxon>Dikarya</taxon>
        <taxon>Ascomycota</taxon>
        <taxon>Pezizomycotina</taxon>
        <taxon>Sordariomycetes</taxon>
        <taxon>Sordariomycetidae</taxon>
        <taxon>Magnaporthales</taxon>
        <taxon>Pyriculariaceae</taxon>
        <taxon>Pyricularia</taxon>
    </lineage>
</organism>
<evidence type="ECO:0000313" key="1">
    <source>
        <dbReference type="EMBL" id="QBZ55606.1"/>
    </source>
</evidence>
<protein>
    <submittedName>
        <fullName evidence="1">Uncharacterized protein</fullName>
    </submittedName>
</protein>
<name>A0A4P7N4H0_PYROR</name>